<dbReference type="SUPFAM" id="SSF117281">
    <property type="entry name" value="Kelch motif"/>
    <property type="match status" value="2"/>
</dbReference>
<dbReference type="EMBL" id="UIDG01000337">
    <property type="protein sequence ID" value="SUS07270.1"/>
    <property type="molecule type" value="Genomic_DNA"/>
</dbReference>
<feature type="region of interest" description="Disordered" evidence="3">
    <location>
        <begin position="921"/>
        <end position="941"/>
    </location>
</feature>
<keyword evidence="1" id="KW-0880">Kelch repeat</keyword>
<feature type="domain" description="Attractin/MKLN-like beta-propeller" evidence="4">
    <location>
        <begin position="1"/>
        <end position="226"/>
    </location>
</feature>
<feature type="compositionally biased region" description="Polar residues" evidence="3">
    <location>
        <begin position="509"/>
        <end position="522"/>
    </location>
</feature>
<feature type="region of interest" description="Disordered" evidence="3">
    <location>
        <begin position="497"/>
        <end position="522"/>
    </location>
</feature>
<dbReference type="SMART" id="SM00612">
    <property type="entry name" value="Kelch"/>
    <property type="match status" value="3"/>
</dbReference>
<dbReference type="InterPro" id="IPR015915">
    <property type="entry name" value="Kelch-typ_b-propeller"/>
</dbReference>
<keyword evidence="2" id="KW-0677">Repeat</keyword>
<dbReference type="Pfam" id="PF24981">
    <property type="entry name" value="Beta-prop_ATRN-LZTR1"/>
    <property type="match status" value="1"/>
</dbReference>
<evidence type="ECO:0000256" key="2">
    <source>
        <dbReference type="ARBA" id="ARBA00022737"/>
    </source>
</evidence>
<dbReference type="InterPro" id="IPR056737">
    <property type="entry name" value="Beta-prop_ATRN-MKLN-like"/>
</dbReference>
<feature type="region of interest" description="Disordered" evidence="3">
    <location>
        <begin position="26"/>
        <end position="46"/>
    </location>
</feature>
<dbReference type="Pfam" id="PF11617">
    <property type="entry name" value="Cu-binding_MopE"/>
    <property type="match status" value="3"/>
</dbReference>
<name>A0A380TFQ7_9ZZZZ</name>
<accession>A0A380TFQ7</accession>
<evidence type="ECO:0000259" key="4">
    <source>
        <dbReference type="Pfam" id="PF24981"/>
    </source>
</evidence>
<dbReference type="Pfam" id="PF24681">
    <property type="entry name" value="Kelch_KLHDC2_KLHL20_DRC7"/>
    <property type="match status" value="1"/>
</dbReference>
<evidence type="ECO:0000256" key="3">
    <source>
        <dbReference type="SAM" id="MobiDB-lite"/>
    </source>
</evidence>
<dbReference type="InterPro" id="IPR006652">
    <property type="entry name" value="Kelch_1"/>
</dbReference>
<evidence type="ECO:0000256" key="1">
    <source>
        <dbReference type="ARBA" id="ARBA00022441"/>
    </source>
</evidence>
<dbReference type="PANTHER" id="PTHR46093">
    <property type="entry name" value="ACYL-COA-BINDING DOMAIN-CONTAINING PROTEIN 5"/>
    <property type="match status" value="1"/>
</dbReference>
<dbReference type="InterPro" id="IPR011043">
    <property type="entry name" value="Gal_Oxase/kelch_b-propeller"/>
</dbReference>
<dbReference type="SUPFAM" id="SSF50965">
    <property type="entry name" value="Galactose oxidase, central domain"/>
    <property type="match status" value="1"/>
</dbReference>
<dbReference type="PANTHER" id="PTHR46093:SF18">
    <property type="entry name" value="FIBRONECTIN TYPE-III DOMAIN-CONTAINING PROTEIN"/>
    <property type="match status" value="1"/>
</dbReference>
<protein>
    <recommendedName>
        <fullName evidence="4">Attractin/MKLN-like beta-propeller domain-containing protein</fullName>
    </recommendedName>
</protein>
<dbReference type="AlphaFoldDB" id="A0A380TFQ7"/>
<sequence length="941" mass="99746">MIIWGGRIGQFGGEITDGWRLDPARSAQSPMHGWTRMTSTSDPVSRADHTAVWSPERQEMIIWGGRLGSGALTAGAAYRPDRDEWRSLPSTGDPTARYDHTAVWTGREMIVWGGEVSPGGVLTAGAAYDPFQGTTGAWRTIASSGEPLARTLHTAIWTGAEMVVWGGTGGFGIMTDGRRYVPAYDLSETPESWQPMQSCREPTSRYRHTAVWTGDAMIVWGGYDNTFNLNDGNRYAGCSNRLWFRDSDGDGFGDPSDRRETCTQPPGYVALGGDLVDVDATRYPGAPERCNSLDDNFDGNVDEGLDFVTYFRDADSDGYGESAQSTATCDGSPPVGFTTTDGDCNDANATIHPGALDANCNGVDENCANGADEAYVPLEVTCGTGACYLAGTTLCIDGVESDSCAGDRWSPMSTVNAPSARDWHTAVWTGTEMIVWGGESPSGAFLSDGGRYNPTTDSWTALPSAGAPTARVYHGAAWAAGRMVIWGGYVGSNSDTQTGSRYDPDSDSWEPTTTAGAPSARSSFSAVSTGSLMLIWSGFNDTTSGYLADGAAYDPVANSWTAMSATNAPAPRTAHRAVWTGSHMLVWGGGLLNDRYYTDVGRFDPATNQWSPSSATGSPPGRESFTAVWAGDRMIVWGGYIRPVPGPAGYRHDGGQYDPATDTWAATSVVGAPTARAHHEAQWTGQEMLVWGGCCDWNDGKRYDPRSDRWTAITAPDAPAARRMAASVWTGREFLVWGGLDEFGVPTDSGGRYCTCMNPVTYFRDLDGDGYGDRSTRTTACDGTILPGYVANALDCDDGSAAINPSAPEDCNSVDDDCDGGVDEGIAAPTGRPNLTVRKVASSYELAWSVVPESGSYDVVRGDIGELLASGGNFTASTTACVADDEPGTSVLDPSVPVSGGGLWQLVRPANCVGIGTYDEEASHQQGSRDAEIQAAPSACP</sequence>
<evidence type="ECO:0000313" key="5">
    <source>
        <dbReference type="EMBL" id="SUS07270.1"/>
    </source>
</evidence>
<dbReference type="InterPro" id="IPR021655">
    <property type="entry name" value="Put_metal-bd"/>
</dbReference>
<organism evidence="5">
    <name type="scientific">metagenome</name>
    <dbReference type="NCBI Taxonomy" id="256318"/>
    <lineage>
        <taxon>unclassified sequences</taxon>
        <taxon>metagenomes</taxon>
    </lineage>
</organism>
<gene>
    <name evidence="5" type="ORF">DF3PB_4010004</name>
</gene>
<dbReference type="Gene3D" id="2.120.10.80">
    <property type="entry name" value="Kelch-type beta propeller"/>
    <property type="match status" value="3"/>
</dbReference>
<proteinExistence type="predicted"/>
<reference evidence="5" key="1">
    <citation type="submission" date="2018-07" db="EMBL/GenBank/DDBJ databases">
        <authorList>
            <person name="Quirk P.G."/>
            <person name="Krulwich T.A."/>
        </authorList>
    </citation>
    <scope>NUCLEOTIDE SEQUENCE</scope>
</reference>
<feature type="compositionally biased region" description="Basic and acidic residues" evidence="3">
    <location>
        <begin position="921"/>
        <end position="932"/>
    </location>
</feature>